<evidence type="ECO:0000256" key="5">
    <source>
        <dbReference type="ARBA" id="ARBA00022692"/>
    </source>
</evidence>
<keyword evidence="2" id="KW-1003">Cell membrane</keyword>
<feature type="transmembrane region" description="Helical" evidence="8">
    <location>
        <begin position="175"/>
        <end position="192"/>
    </location>
</feature>
<keyword evidence="4" id="KW-0808">Transferase</keyword>
<reference evidence="9 10" key="1">
    <citation type="submission" date="2019-02" db="EMBL/GenBank/DDBJ databases">
        <title>Deep-cultivation of Planctomycetes and their phenomic and genomic characterization uncovers novel biology.</title>
        <authorList>
            <person name="Wiegand S."/>
            <person name="Jogler M."/>
            <person name="Boedeker C."/>
            <person name="Pinto D."/>
            <person name="Vollmers J."/>
            <person name="Rivas-Marin E."/>
            <person name="Kohn T."/>
            <person name="Peeters S.H."/>
            <person name="Heuer A."/>
            <person name="Rast P."/>
            <person name="Oberbeckmann S."/>
            <person name="Bunk B."/>
            <person name="Jeske O."/>
            <person name="Meyerdierks A."/>
            <person name="Storesund J.E."/>
            <person name="Kallscheuer N."/>
            <person name="Luecker S."/>
            <person name="Lage O.M."/>
            <person name="Pohl T."/>
            <person name="Merkel B.J."/>
            <person name="Hornburger P."/>
            <person name="Mueller R.-W."/>
            <person name="Bruemmer F."/>
            <person name="Labrenz M."/>
            <person name="Spormann A.M."/>
            <person name="Op den Camp H."/>
            <person name="Overmann J."/>
            <person name="Amann R."/>
            <person name="Jetten M.S.M."/>
            <person name="Mascher T."/>
            <person name="Medema M.H."/>
            <person name="Devos D.P."/>
            <person name="Kaster A.-K."/>
            <person name="Ovreas L."/>
            <person name="Rohde M."/>
            <person name="Galperin M.Y."/>
            <person name="Jogler C."/>
        </authorList>
    </citation>
    <scope>NUCLEOTIDE SEQUENCE [LARGE SCALE GENOMIC DNA]</scope>
    <source>
        <strain evidence="9 10">Pan189</strain>
    </source>
</reference>
<feature type="transmembrane region" description="Helical" evidence="8">
    <location>
        <begin position="150"/>
        <end position="169"/>
    </location>
</feature>
<feature type="transmembrane region" description="Helical" evidence="8">
    <location>
        <begin position="246"/>
        <end position="265"/>
    </location>
</feature>
<dbReference type="GO" id="GO:0016763">
    <property type="term" value="F:pentosyltransferase activity"/>
    <property type="evidence" value="ECO:0007669"/>
    <property type="project" value="TreeGrafter"/>
</dbReference>
<evidence type="ECO:0000256" key="1">
    <source>
        <dbReference type="ARBA" id="ARBA00004651"/>
    </source>
</evidence>
<dbReference type="PANTHER" id="PTHR33908:SF11">
    <property type="entry name" value="MEMBRANE PROTEIN"/>
    <property type="match status" value="1"/>
</dbReference>
<evidence type="ECO:0000313" key="9">
    <source>
        <dbReference type="EMBL" id="QDT39811.1"/>
    </source>
</evidence>
<keyword evidence="3" id="KW-0328">Glycosyltransferase</keyword>
<dbReference type="InterPro" id="IPR050297">
    <property type="entry name" value="LipidA_mod_glycosyltrf_83"/>
</dbReference>
<protein>
    <submittedName>
        <fullName evidence="9">Uncharacterized protein</fullName>
    </submittedName>
</protein>
<dbReference type="AlphaFoldDB" id="A0A517R7L4"/>
<dbReference type="RefSeq" id="WP_145365923.1">
    <property type="nucleotide sequence ID" value="NZ_CP036268.1"/>
</dbReference>
<name>A0A517R7L4_9PLAN</name>
<accession>A0A517R7L4</accession>
<organism evidence="9 10">
    <name type="scientific">Stratiformator vulcanicus</name>
    <dbReference type="NCBI Taxonomy" id="2527980"/>
    <lineage>
        <taxon>Bacteria</taxon>
        <taxon>Pseudomonadati</taxon>
        <taxon>Planctomycetota</taxon>
        <taxon>Planctomycetia</taxon>
        <taxon>Planctomycetales</taxon>
        <taxon>Planctomycetaceae</taxon>
        <taxon>Stratiformator</taxon>
    </lineage>
</organism>
<keyword evidence="10" id="KW-1185">Reference proteome</keyword>
<evidence type="ECO:0000256" key="4">
    <source>
        <dbReference type="ARBA" id="ARBA00022679"/>
    </source>
</evidence>
<evidence type="ECO:0000256" key="8">
    <source>
        <dbReference type="SAM" id="Phobius"/>
    </source>
</evidence>
<feature type="transmembrane region" description="Helical" evidence="8">
    <location>
        <begin position="20"/>
        <end position="40"/>
    </location>
</feature>
<evidence type="ECO:0000256" key="7">
    <source>
        <dbReference type="ARBA" id="ARBA00023136"/>
    </source>
</evidence>
<gene>
    <name evidence="9" type="ORF">Pan189_42230</name>
</gene>
<feature type="transmembrane region" description="Helical" evidence="8">
    <location>
        <begin position="382"/>
        <end position="402"/>
    </location>
</feature>
<keyword evidence="6 8" id="KW-1133">Transmembrane helix</keyword>
<evidence type="ECO:0000256" key="2">
    <source>
        <dbReference type="ARBA" id="ARBA00022475"/>
    </source>
</evidence>
<evidence type="ECO:0000256" key="6">
    <source>
        <dbReference type="ARBA" id="ARBA00022989"/>
    </source>
</evidence>
<evidence type="ECO:0000256" key="3">
    <source>
        <dbReference type="ARBA" id="ARBA00022676"/>
    </source>
</evidence>
<dbReference type="OrthoDB" id="276326at2"/>
<dbReference type="GO" id="GO:0009103">
    <property type="term" value="P:lipopolysaccharide biosynthetic process"/>
    <property type="evidence" value="ECO:0007669"/>
    <property type="project" value="UniProtKB-ARBA"/>
</dbReference>
<dbReference type="Proteomes" id="UP000317318">
    <property type="component" value="Chromosome"/>
</dbReference>
<dbReference type="GO" id="GO:0005886">
    <property type="term" value="C:plasma membrane"/>
    <property type="evidence" value="ECO:0007669"/>
    <property type="project" value="UniProtKB-SubCell"/>
</dbReference>
<feature type="transmembrane region" description="Helical" evidence="8">
    <location>
        <begin position="204"/>
        <end position="234"/>
    </location>
</feature>
<dbReference type="KEGG" id="svp:Pan189_42230"/>
<keyword evidence="5 8" id="KW-0812">Transmembrane</keyword>
<proteinExistence type="predicted"/>
<dbReference type="PANTHER" id="PTHR33908">
    <property type="entry name" value="MANNOSYLTRANSFERASE YKCB-RELATED"/>
    <property type="match status" value="1"/>
</dbReference>
<sequence length="449" mass="49141">MSDCTSQTSSAVSSPTCRALLTAVAIWLLITLMLLGYYSARGWLTGPPSSSGDEIGYDSLGWELAGGRGYQVDLTRRDFIRPYAEAHPDAVPPDWTAKPDVKRPPVFPALIALSNFAADRQFWIMRVLNTCCISAVGAVVATYFFRRDGLIAVVVFVLTFLVLDVRVRLYGRTLLTEPLSALFGCVLLILLLRVRKGKVLAPAALAGAVFGVAMLTRLACILWLPGIAALIYLIAWQAGAGVRRSFAGAAVVGLIAVMVFAPWAVRNCFVTGRFMPAGVHGLHDLPTGYSDLAWKHQGVWQNPYVAGFYQNISADNFIETEVLKAEHGRRIALNWITAHLVKTIALMPLKIWQEVRPRSVAEATLALFMLIGIAASYRERIAWIALALLAIELGVVAITWSVEGRFRLPLLIVEQGFAVAGALWFTKMLLRGYPNKVVECGQCGRHPDS</sequence>
<dbReference type="EMBL" id="CP036268">
    <property type="protein sequence ID" value="QDT39811.1"/>
    <property type="molecule type" value="Genomic_DNA"/>
</dbReference>
<keyword evidence="7 8" id="KW-0472">Membrane</keyword>
<comment type="subcellular location">
    <subcellularLocation>
        <location evidence="1">Cell membrane</location>
        <topology evidence="1">Multi-pass membrane protein</topology>
    </subcellularLocation>
</comment>
<evidence type="ECO:0000313" key="10">
    <source>
        <dbReference type="Proteomes" id="UP000317318"/>
    </source>
</evidence>
<feature type="transmembrane region" description="Helical" evidence="8">
    <location>
        <begin position="123"/>
        <end position="145"/>
    </location>
</feature>